<name>A0AAV4MG21_9ARAC</name>
<dbReference type="EMBL" id="BPLQ01000392">
    <property type="protein sequence ID" value="GIX70790.1"/>
    <property type="molecule type" value="Genomic_DNA"/>
</dbReference>
<proteinExistence type="predicted"/>
<organism evidence="1 2">
    <name type="scientific">Caerostris darwini</name>
    <dbReference type="NCBI Taxonomy" id="1538125"/>
    <lineage>
        <taxon>Eukaryota</taxon>
        <taxon>Metazoa</taxon>
        <taxon>Ecdysozoa</taxon>
        <taxon>Arthropoda</taxon>
        <taxon>Chelicerata</taxon>
        <taxon>Arachnida</taxon>
        <taxon>Araneae</taxon>
        <taxon>Araneomorphae</taxon>
        <taxon>Entelegynae</taxon>
        <taxon>Araneoidea</taxon>
        <taxon>Araneidae</taxon>
        <taxon>Caerostris</taxon>
    </lineage>
</organism>
<reference evidence="1 2" key="1">
    <citation type="submission" date="2021-06" db="EMBL/GenBank/DDBJ databases">
        <title>Caerostris darwini draft genome.</title>
        <authorList>
            <person name="Kono N."/>
            <person name="Arakawa K."/>
        </authorList>
    </citation>
    <scope>NUCLEOTIDE SEQUENCE [LARGE SCALE GENOMIC DNA]</scope>
</reference>
<dbReference type="AlphaFoldDB" id="A0AAV4MG21"/>
<evidence type="ECO:0000313" key="1">
    <source>
        <dbReference type="EMBL" id="GIX70790.1"/>
    </source>
</evidence>
<sequence length="153" mass="18012">MESAMVSKDLLDYRLERTQRYEETNIKRNEIQERVKKIENSTLSRKLHDTFLNAFHIRPHIKRPPHFTNLSNINLFKRAPKCIRKSICISVVCAPKRSVAPSFTFVVSTYRRFHGNISFQKHPLWRIHIINLFFALAANCISRVCSLEFHSLS</sequence>
<evidence type="ECO:0000313" key="2">
    <source>
        <dbReference type="Proteomes" id="UP001054837"/>
    </source>
</evidence>
<protein>
    <submittedName>
        <fullName evidence="1">Uncharacterized protein</fullName>
    </submittedName>
</protein>
<keyword evidence="2" id="KW-1185">Reference proteome</keyword>
<comment type="caution">
    <text evidence="1">The sequence shown here is derived from an EMBL/GenBank/DDBJ whole genome shotgun (WGS) entry which is preliminary data.</text>
</comment>
<accession>A0AAV4MG21</accession>
<gene>
    <name evidence="1" type="ORF">CDAR_172611</name>
</gene>
<dbReference type="Proteomes" id="UP001054837">
    <property type="component" value="Unassembled WGS sequence"/>
</dbReference>